<comment type="catalytic activity">
    <reaction evidence="8 13">
        <text>7-aminomethyl-7-carbaguanosine(34) in tRNA + S-adenosyl-L-methionine = epoxyqueuosine(34) in tRNA + adenine + L-methionine + 2 H(+)</text>
        <dbReference type="Rhea" id="RHEA:32155"/>
        <dbReference type="Rhea" id="RHEA-COMP:10342"/>
        <dbReference type="Rhea" id="RHEA-COMP:18582"/>
        <dbReference type="ChEBI" id="CHEBI:15378"/>
        <dbReference type="ChEBI" id="CHEBI:16708"/>
        <dbReference type="ChEBI" id="CHEBI:57844"/>
        <dbReference type="ChEBI" id="CHEBI:59789"/>
        <dbReference type="ChEBI" id="CHEBI:82833"/>
        <dbReference type="ChEBI" id="CHEBI:194443"/>
        <dbReference type="EC" id="2.4.99.17"/>
    </reaction>
</comment>
<protein>
    <recommendedName>
        <fullName evidence="11 13">S-adenosylmethionine:tRNA ribosyltransferase-isomerase</fullName>
        <ecNumber evidence="10 13">2.4.99.17</ecNumber>
    </recommendedName>
    <alternativeName>
        <fullName evidence="12 13">Queuosine biosynthesis protein QueA</fullName>
    </alternativeName>
</protein>
<dbReference type="FunFam" id="3.40.1780.10:FF:000001">
    <property type="entry name" value="S-adenosylmethionine:tRNA ribosyltransferase-isomerase"/>
    <property type="match status" value="1"/>
</dbReference>
<keyword evidence="4 13" id="KW-0963">Cytoplasm</keyword>
<evidence type="ECO:0000256" key="10">
    <source>
        <dbReference type="ARBA" id="ARBA00066503"/>
    </source>
</evidence>
<evidence type="ECO:0000256" key="3">
    <source>
        <dbReference type="ARBA" id="ARBA00011245"/>
    </source>
</evidence>
<dbReference type="UniPathway" id="UPA00392"/>
<dbReference type="Pfam" id="PF02547">
    <property type="entry name" value="Queuosine_synth"/>
    <property type="match status" value="1"/>
</dbReference>
<dbReference type="Gene3D" id="2.40.10.240">
    <property type="entry name" value="QueA-like"/>
    <property type="match status" value="1"/>
</dbReference>
<dbReference type="GO" id="GO:0051075">
    <property type="term" value="F:S-adenosylmethionine:tRNA ribosyltransferase-isomerase activity"/>
    <property type="evidence" value="ECO:0007669"/>
    <property type="project" value="UniProtKB-EC"/>
</dbReference>
<dbReference type="NCBIfam" id="TIGR00113">
    <property type="entry name" value="queA"/>
    <property type="match status" value="1"/>
</dbReference>
<dbReference type="Gene3D" id="3.40.1780.10">
    <property type="entry name" value="QueA-like"/>
    <property type="match status" value="1"/>
</dbReference>
<keyword evidence="6 13" id="KW-0949">S-adenosyl-L-methionine</keyword>
<dbReference type="GO" id="GO:0008616">
    <property type="term" value="P:tRNA queuosine(34) biosynthetic process"/>
    <property type="evidence" value="ECO:0007669"/>
    <property type="project" value="UniProtKB-UniRule"/>
</dbReference>
<reference evidence="14 15" key="1">
    <citation type="submission" date="2019-03" db="EMBL/GenBank/DDBJ databases">
        <title>Genomic Encyclopedia of Type Strains, Phase IV (KMG-IV): sequencing the most valuable type-strain genomes for metagenomic binning, comparative biology and taxonomic classification.</title>
        <authorList>
            <person name="Goeker M."/>
        </authorList>
    </citation>
    <scope>NUCLEOTIDE SEQUENCE [LARGE SCALE GENOMIC DNA]</scope>
    <source>
        <strain evidence="14 15">DSM 17974</strain>
    </source>
</reference>
<comment type="pathway">
    <text evidence="2 13">tRNA modification; tRNA-queuosine biosynthesis.</text>
</comment>
<evidence type="ECO:0000256" key="1">
    <source>
        <dbReference type="ARBA" id="ARBA00004496"/>
    </source>
</evidence>
<dbReference type="PANTHER" id="PTHR30307">
    <property type="entry name" value="S-ADENOSYLMETHIONINE:TRNA RIBOSYLTRANSFERASE-ISOMERASE"/>
    <property type="match status" value="1"/>
</dbReference>
<evidence type="ECO:0000313" key="14">
    <source>
        <dbReference type="EMBL" id="TDY51059.1"/>
    </source>
</evidence>
<dbReference type="HAMAP" id="MF_00113">
    <property type="entry name" value="QueA"/>
    <property type="match status" value="1"/>
</dbReference>
<evidence type="ECO:0000256" key="9">
    <source>
        <dbReference type="ARBA" id="ARBA00061210"/>
    </source>
</evidence>
<evidence type="ECO:0000256" key="8">
    <source>
        <dbReference type="ARBA" id="ARBA00052751"/>
    </source>
</evidence>
<dbReference type="PANTHER" id="PTHR30307:SF0">
    <property type="entry name" value="S-ADENOSYLMETHIONINE:TRNA RIBOSYLTRANSFERASE-ISOMERASE"/>
    <property type="match status" value="1"/>
</dbReference>
<keyword evidence="5 13" id="KW-0808">Transferase</keyword>
<evidence type="ECO:0000256" key="11">
    <source>
        <dbReference type="ARBA" id="ARBA00069325"/>
    </source>
</evidence>
<dbReference type="InterPro" id="IPR042118">
    <property type="entry name" value="QueA_dom1"/>
</dbReference>
<evidence type="ECO:0000313" key="15">
    <source>
        <dbReference type="Proteomes" id="UP000294581"/>
    </source>
</evidence>
<organism evidence="14 15">
    <name type="scientific">Alicyclobacillus sacchari</name>
    <dbReference type="NCBI Taxonomy" id="392010"/>
    <lineage>
        <taxon>Bacteria</taxon>
        <taxon>Bacillati</taxon>
        <taxon>Bacillota</taxon>
        <taxon>Bacilli</taxon>
        <taxon>Bacillales</taxon>
        <taxon>Alicyclobacillaceae</taxon>
        <taxon>Alicyclobacillus</taxon>
    </lineage>
</organism>
<dbReference type="AlphaFoldDB" id="A0A4R8LTM3"/>
<dbReference type="FunFam" id="2.40.10.240:FF:000002">
    <property type="entry name" value="S-adenosylmethionine:tRNA ribosyltransferase-isomerase"/>
    <property type="match status" value="1"/>
</dbReference>
<keyword evidence="14" id="KW-0413">Isomerase</keyword>
<evidence type="ECO:0000256" key="12">
    <source>
        <dbReference type="ARBA" id="ARBA00076160"/>
    </source>
</evidence>
<dbReference type="EMBL" id="SORF01000001">
    <property type="protein sequence ID" value="TDY51059.1"/>
    <property type="molecule type" value="Genomic_DNA"/>
</dbReference>
<comment type="subunit">
    <text evidence="3 13">Monomer.</text>
</comment>
<evidence type="ECO:0000256" key="4">
    <source>
        <dbReference type="ARBA" id="ARBA00022490"/>
    </source>
</evidence>
<keyword evidence="7 13" id="KW-0671">Queuosine biosynthesis</keyword>
<accession>A0A4R8LTM3</accession>
<evidence type="ECO:0000256" key="2">
    <source>
        <dbReference type="ARBA" id="ARBA00004691"/>
    </source>
</evidence>
<evidence type="ECO:0000256" key="7">
    <source>
        <dbReference type="ARBA" id="ARBA00022785"/>
    </source>
</evidence>
<comment type="caution">
    <text evidence="14">The sequence shown here is derived from an EMBL/GenBank/DDBJ whole genome shotgun (WGS) entry which is preliminary data.</text>
</comment>
<dbReference type="InterPro" id="IPR042119">
    <property type="entry name" value="QueA_dom2"/>
</dbReference>
<gene>
    <name evidence="13" type="primary">queA</name>
    <name evidence="14" type="ORF">C7445_10150</name>
</gene>
<comment type="similarity">
    <text evidence="9 13">Belongs to the QueA family.</text>
</comment>
<dbReference type="SUPFAM" id="SSF111337">
    <property type="entry name" value="QueA-like"/>
    <property type="match status" value="1"/>
</dbReference>
<name>A0A4R8LTM3_9BACL</name>
<keyword evidence="15" id="KW-1185">Reference proteome</keyword>
<dbReference type="NCBIfam" id="NF001140">
    <property type="entry name" value="PRK00147.1"/>
    <property type="match status" value="1"/>
</dbReference>
<dbReference type="EC" id="2.4.99.17" evidence="10 13"/>
<dbReference type="GO" id="GO:0005737">
    <property type="term" value="C:cytoplasm"/>
    <property type="evidence" value="ECO:0007669"/>
    <property type="project" value="UniProtKB-SubCell"/>
</dbReference>
<evidence type="ECO:0000256" key="6">
    <source>
        <dbReference type="ARBA" id="ARBA00022691"/>
    </source>
</evidence>
<proteinExistence type="inferred from homology"/>
<evidence type="ECO:0000256" key="5">
    <source>
        <dbReference type="ARBA" id="ARBA00022679"/>
    </source>
</evidence>
<evidence type="ECO:0000256" key="13">
    <source>
        <dbReference type="HAMAP-Rule" id="MF_00113"/>
    </source>
</evidence>
<dbReference type="Proteomes" id="UP000294581">
    <property type="component" value="Unassembled WGS sequence"/>
</dbReference>
<sequence length="364" mass="40798">MYGKDGTTTVRVDEFDYYLPEHLIAQEPLPERDQSRLLVVDPVAQRVWHRQFADIVEELHPGDVLVMNDSRVLPARLYARKSATGAQVEVLLLRPSESDAHTWFALARPAKRLRQGTPLTLGEGEDAIEIEVVAEGEEGIREIRFLTDESVIDIANRFGEMPLPPYIHNNLEDQERYQTVYAKRVGSVAAPTAGLHFTSQLLERIRAKGVDIRHVTLHVGLGTFRPIQVETVESHHMHSEWYEVSPETAEAVNRAKAEGRRIVAVGTTALRTLEAAGASGKLEAKQDETDIFVYPGYKFKMVDALITNFHLPKSTLFMLVCALMGTEFAKSVYAQAVAESYRFFSFGDAMFITRRADVEATGNV</sequence>
<comment type="subcellular location">
    <subcellularLocation>
        <location evidence="1 13">Cytoplasm</location>
    </subcellularLocation>
</comment>
<dbReference type="InterPro" id="IPR003699">
    <property type="entry name" value="QueA"/>
</dbReference>
<comment type="function">
    <text evidence="13">Transfers and isomerizes the ribose moiety from AdoMet to the 7-aminomethyl group of 7-deazaguanine (preQ1-tRNA) to give epoxyqueuosine (oQ-tRNA).</text>
</comment>
<dbReference type="InterPro" id="IPR036100">
    <property type="entry name" value="QueA_sf"/>
</dbReference>